<evidence type="ECO:0000256" key="7">
    <source>
        <dbReference type="ARBA" id="ARBA00043224"/>
    </source>
</evidence>
<evidence type="ECO:0000256" key="2">
    <source>
        <dbReference type="ARBA" id="ARBA00022642"/>
    </source>
</evidence>
<evidence type="ECO:0000256" key="4">
    <source>
        <dbReference type="ARBA" id="ARBA00022801"/>
    </source>
</evidence>
<evidence type="ECO:0000256" key="1">
    <source>
        <dbReference type="ARBA" id="ARBA00006336"/>
    </source>
</evidence>
<comment type="caution">
    <text evidence="9">The sequence shown here is derived from an EMBL/GenBank/DDBJ whole genome shotgun (WGS) entry which is preliminary data.</text>
</comment>
<dbReference type="RefSeq" id="WP_168448267.1">
    <property type="nucleotide sequence ID" value="NZ_JAAXOW010000006.1"/>
</dbReference>
<dbReference type="EC" id="3.5.1.19" evidence="6"/>
<evidence type="ECO:0000256" key="5">
    <source>
        <dbReference type="ARBA" id="ARBA00037900"/>
    </source>
</evidence>
<dbReference type="EMBL" id="JAAXOW010000006">
    <property type="protein sequence ID" value="NKX94195.1"/>
    <property type="molecule type" value="Genomic_DNA"/>
</dbReference>
<sequence>MATTALIVVDVQNDFCEGGTLAVAGGNQVAADVAELLRTSRYDLVVTTQDWHVDPGSHWSTEPDYRDTWPRHCEAGTPGAELHPALAAAVAELPTAPVAVRKGMYEAAYSGFEGTTATGRSLADVLSEAGVTDVDVVGLAFDHCVRATAIDAVDAGVRSRVLTNLTAAVAPETAALARDELTDKHVELV</sequence>
<dbReference type="SUPFAM" id="SSF52499">
    <property type="entry name" value="Isochorismatase-like hydrolases"/>
    <property type="match status" value="1"/>
</dbReference>
<keyword evidence="10" id="KW-1185">Reference proteome</keyword>
<accession>A0A9X5FDB7</accession>
<dbReference type="InterPro" id="IPR052347">
    <property type="entry name" value="Isochorismatase_Nicotinamidase"/>
</dbReference>
<evidence type="ECO:0000313" key="10">
    <source>
        <dbReference type="Proteomes" id="UP000774283"/>
    </source>
</evidence>
<dbReference type="GO" id="GO:0046872">
    <property type="term" value="F:metal ion binding"/>
    <property type="evidence" value="ECO:0007669"/>
    <property type="project" value="UniProtKB-KW"/>
</dbReference>
<evidence type="ECO:0000313" key="9">
    <source>
        <dbReference type="EMBL" id="NKX94195.1"/>
    </source>
</evidence>
<dbReference type="GO" id="GO:0008936">
    <property type="term" value="F:nicotinamidase activity"/>
    <property type="evidence" value="ECO:0007669"/>
    <property type="project" value="UniProtKB-EC"/>
</dbReference>
<name>A0A9X5FDB7_9MICO</name>
<dbReference type="Pfam" id="PF00857">
    <property type="entry name" value="Isochorismatase"/>
    <property type="match status" value="1"/>
</dbReference>
<evidence type="ECO:0000259" key="8">
    <source>
        <dbReference type="Pfam" id="PF00857"/>
    </source>
</evidence>
<dbReference type="InterPro" id="IPR000868">
    <property type="entry name" value="Isochorismatase-like_dom"/>
</dbReference>
<dbReference type="Proteomes" id="UP000774283">
    <property type="component" value="Unassembled WGS sequence"/>
</dbReference>
<dbReference type="GO" id="GO:0019363">
    <property type="term" value="P:pyridine nucleotide biosynthetic process"/>
    <property type="evidence" value="ECO:0007669"/>
    <property type="project" value="UniProtKB-KW"/>
</dbReference>
<keyword evidence="3" id="KW-0479">Metal-binding</keyword>
<keyword evidence="2" id="KW-0662">Pyridine nucleotide biosynthesis</keyword>
<gene>
    <name evidence="9" type="ORF">HF995_13110</name>
</gene>
<reference evidence="9 10" key="1">
    <citation type="submission" date="2020-04" db="EMBL/GenBank/DDBJ databases">
        <title>MicrobeNet Type strains.</title>
        <authorList>
            <person name="Nicholson A.C."/>
        </authorList>
    </citation>
    <scope>NUCLEOTIDE SEQUENCE [LARGE SCALE GENOMIC DNA]</scope>
    <source>
        <strain evidence="9 10">ATCC BAA-789</strain>
    </source>
</reference>
<feature type="domain" description="Isochorismatase-like" evidence="8">
    <location>
        <begin position="4"/>
        <end position="182"/>
    </location>
</feature>
<comment type="similarity">
    <text evidence="1">Belongs to the isochorismatase family.</text>
</comment>
<dbReference type="PANTHER" id="PTHR11080">
    <property type="entry name" value="PYRAZINAMIDASE/NICOTINAMIDASE"/>
    <property type="match status" value="1"/>
</dbReference>
<dbReference type="Gene3D" id="3.40.50.850">
    <property type="entry name" value="Isochorismatase-like"/>
    <property type="match status" value="1"/>
</dbReference>
<dbReference type="PANTHER" id="PTHR11080:SF2">
    <property type="entry name" value="LD05707P"/>
    <property type="match status" value="1"/>
</dbReference>
<evidence type="ECO:0000256" key="6">
    <source>
        <dbReference type="ARBA" id="ARBA00039017"/>
    </source>
</evidence>
<protein>
    <recommendedName>
        <fullName evidence="6">nicotinamidase</fullName>
        <ecNumber evidence="6">3.5.1.19</ecNumber>
    </recommendedName>
    <alternativeName>
        <fullName evidence="7">Nicotinamide deamidase</fullName>
    </alternativeName>
</protein>
<dbReference type="AlphaFoldDB" id="A0A9X5FDB7"/>
<comment type="pathway">
    <text evidence="5">Cofactor biosynthesis; nicotinate biosynthesis; nicotinate from nicotinamide: step 1/1.</text>
</comment>
<organism evidence="9 10">
    <name type="scientific">Sanguibacter hominis ATCC BAA-789</name>
    <dbReference type="NCBI Taxonomy" id="1312740"/>
    <lineage>
        <taxon>Bacteria</taxon>
        <taxon>Bacillati</taxon>
        <taxon>Actinomycetota</taxon>
        <taxon>Actinomycetes</taxon>
        <taxon>Micrococcales</taxon>
        <taxon>Sanguibacteraceae</taxon>
        <taxon>Sanguibacter</taxon>
    </lineage>
</organism>
<keyword evidence="4" id="KW-0378">Hydrolase</keyword>
<proteinExistence type="inferred from homology"/>
<dbReference type="InterPro" id="IPR036380">
    <property type="entry name" value="Isochorismatase-like_sf"/>
</dbReference>
<evidence type="ECO:0000256" key="3">
    <source>
        <dbReference type="ARBA" id="ARBA00022723"/>
    </source>
</evidence>